<organism evidence="3 4">
    <name type="scientific">Parafrankia soli</name>
    <dbReference type="NCBI Taxonomy" id="2599596"/>
    <lineage>
        <taxon>Bacteria</taxon>
        <taxon>Bacillati</taxon>
        <taxon>Actinomycetota</taxon>
        <taxon>Actinomycetes</taxon>
        <taxon>Frankiales</taxon>
        <taxon>Frankiaceae</taxon>
        <taxon>Parafrankia</taxon>
    </lineage>
</organism>
<protein>
    <submittedName>
        <fullName evidence="3">Amidohydrolase</fullName>
    </submittedName>
</protein>
<evidence type="ECO:0000313" key="3">
    <source>
        <dbReference type="EMBL" id="OHV46074.1"/>
    </source>
</evidence>
<dbReference type="InterPro" id="IPR013108">
    <property type="entry name" value="Amidohydro_3"/>
</dbReference>
<reference evidence="4" key="1">
    <citation type="submission" date="2016-07" db="EMBL/GenBank/DDBJ databases">
        <title>Frankia sp. NRRL B-16219 Genome sequencing.</title>
        <authorList>
            <person name="Ghodhbane-Gtari F."/>
            <person name="Swanson E."/>
            <person name="Gueddou A."/>
            <person name="Louati M."/>
            <person name="Nouioui I."/>
            <person name="Hezbri K."/>
            <person name="Abebe-Akele F."/>
            <person name="Simpson S."/>
            <person name="Morris K."/>
            <person name="Thomas K."/>
            <person name="Gtari M."/>
            <person name="Tisa L.S."/>
        </authorList>
    </citation>
    <scope>NUCLEOTIDE SEQUENCE [LARGE SCALE GENOMIC DNA]</scope>
    <source>
        <strain evidence="4">NRRL B-16219</strain>
    </source>
</reference>
<dbReference type="EMBL" id="MAXA01000003">
    <property type="protein sequence ID" value="OHV46074.1"/>
    <property type="molecule type" value="Genomic_DNA"/>
</dbReference>
<keyword evidence="4" id="KW-1185">Reference proteome</keyword>
<dbReference type="InterPro" id="IPR050378">
    <property type="entry name" value="Metallo-dep_Hydrolases_sf"/>
</dbReference>
<feature type="region of interest" description="Disordered" evidence="1">
    <location>
        <begin position="537"/>
        <end position="556"/>
    </location>
</feature>
<dbReference type="OrthoDB" id="9766983at2"/>
<dbReference type="PANTHER" id="PTHR11647:SF1">
    <property type="entry name" value="COLLAPSIN RESPONSE MEDIATOR PROTEIN"/>
    <property type="match status" value="1"/>
</dbReference>
<dbReference type="Proteomes" id="UP000179769">
    <property type="component" value="Unassembled WGS sequence"/>
</dbReference>
<gene>
    <name evidence="3" type="ORF">BBK14_09245</name>
</gene>
<dbReference type="RefSeq" id="WP_071059551.1">
    <property type="nucleotide sequence ID" value="NZ_JBFLUH010000006.1"/>
</dbReference>
<dbReference type="SUPFAM" id="SSF51556">
    <property type="entry name" value="Metallo-dependent hydrolases"/>
    <property type="match status" value="1"/>
</dbReference>
<accession>A0A1S1RMQ3</accession>
<dbReference type="AlphaFoldDB" id="A0A1S1RMQ3"/>
<comment type="caution">
    <text evidence="3">The sequence shown here is derived from an EMBL/GenBank/DDBJ whole genome shotgun (WGS) entry which is preliminary data.</text>
</comment>
<proteinExistence type="predicted"/>
<dbReference type="Gene3D" id="3.20.20.140">
    <property type="entry name" value="Metal-dependent hydrolases"/>
    <property type="match status" value="2"/>
</dbReference>
<keyword evidence="3" id="KW-0378">Hydrolase</keyword>
<name>A0A1S1RMQ3_9ACTN</name>
<evidence type="ECO:0000313" key="4">
    <source>
        <dbReference type="Proteomes" id="UP000179769"/>
    </source>
</evidence>
<dbReference type="InterPro" id="IPR032466">
    <property type="entry name" value="Metal_Hydrolase"/>
</dbReference>
<dbReference type="GO" id="GO:0005829">
    <property type="term" value="C:cytosol"/>
    <property type="evidence" value="ECO:0007669"/>
    <property type="project" value="TreeGrafter"/>
</dbReference>
<dbReference type="GO" id="GO:0016812">
    <property type="term" value="F:hydrolase activity, acting on carbon-nitrogen (but not peptide) bonds, in cyclic amides"/>
    <property type="evidence" value="ECO:0007669"/>
    <property type="project" value="TreeGrafter"/>
</dbReference>
<sequence length="556" mass="60178">MDLLLRHASLIDGTGAPARAAEVAVSGGRVVAVGAPGELTPTPDCEVVDLEGLTLAPGFIDVHTHYDAQILWDGDLTPSSWHGVTSVIMGNCGFGVAPTRPEHRDIIMRLLENVEGMSLSALDAGISWSFETFPEYLSALDQRPKRLNVGAFIGHSPLRAFVVGGEERPATPAELERMREIVREALEAGAIGFSTSRQPAHQGAYGRPVPSRFAEVDEVYSMVSVLSELGRGVVQVSIGPGLFVDQFSELATRFGVPVTWTALVARADKPGAAMRTVERGGALPGEVYPQIACRPIVMQITMDDPVPLAEIDEWKEALARPREERADLYRDASWRERARPATLSAWSHRWSKIDVEETGAHHDVVGIPLDRLAQQRGTTPFDVMLDLALSDSVPTRFRVVLENDGDAEIAQLLADKRTLLGLSDAGAHANQLCDACYSTHLLGHWVRERGAIALEDAVWRLTGHPHQAFRVDGRGLVKEGFHADLVAFDPATVGTTPVERVYDQPGGADRLVVRSTGIEHVWVNGVATRSYGKDIPGATPGRLLRARGTGEGTPQS</sequence>
<evidence type="ECO:0000259" key="2">
    <source>
        <dbReference type="Pfam" id="PF07969"/>
    </source>
</evidence>
<feature type="domain" description="Amidohydrolase 3" evidence="2">
    <location>
        <begin position="46"/>
        <end position="526"/>
    </location>
</feature>
<dbReference type="InterPro" id="IPR011059">
    <property type="entry name" value="Metal-dep_hydrolase_composite"/>
</dbReference>
<dbReference type="SUPFAM" id="SSF51338">
    <property type="entry name" value="Composite domain of metallo-dependent hydrolases"/>
    <property type="match status" value="2"/>
</dbReference>
<dbReference type="PANTHER" id="PTHR11647">
    <property type="entry name" value="HYDRANTOINASE/DIHYDROPYRIMIDINASE FAMILY MEMBER"/>
    <property type="match status" value="1"/>
</dbReference>
<evidence type="ECO:0000256" key="1">
    <source>
        <dbReference type="SAM" id="MobiDB-lite"/>
    </source>
</evidence>
<dbReference type="Pfam" id="PF07969">
    <property type="entry name" value="Amidohydro_3"/>
    <property type="match status" value="1"/>
</dbReference>